<sequence>MRWVALGYAVITGIAAALAWVEYSGVVGLDALAWFPMVIGSTGVFVGAMTGALLLWCASSKKAATIVYTLCVSLAAVVAIVAIGMLMNPIIAVGVLPLAIVPGIYILVALNRPSEGSDRVGG</sequence>
<proteinExistence type="predicted"/>
<gene>
    <name evidence="2" type="ordered locus">Snas_5187</name>
</gene>
<dbReference type="AlphaFoldDB" id="D3QBT3"/>
<keyword evidence="1" id="KW-0472">Membrane</keyword>
<organism evidence="2 3">
    <name type="scientific">Stackebrandtia nassauensis (strain DSM 44728 / CIP 108903 / NRRL B-16338 / NBRC 102104 / LLR-40K-21)</name>
    <dbReference type="NCBI Taxonomy" id="446470"/>
    <lineage>
        <taxon>Bacteria</taxon>
        <taxon>Bacillati</taxon>
        <taxon>Actinomycetota</taxon>
        <taxon>Actinomycetes</taxon>
        <taxon>Glycomycetales</taxon>
        <taxon>Glycomycetaceae</taxon>
        <taxon>Stackebrandtia</taxon>
    </lineage>
</organism>
<dbReference type="KEGG" id="sna:Snas_5187"/>
<dbReference type="STRING" id="446470.Snas_5187"/>
<accession>D3QBT3</accession>
<name>D3QBT3_STANL</name>
<dbReference type="EMBL" id="CP001778">
    <property type="protein sequence ID" value="ADD44822.1"/>
    <property type="molecule type" value="Genomic_DNA"/>
</dbReference>
<evidence type="ECO:0000313" key="2">
    <source>
        <dbReference type="EMBL" id="ADD44822.1"/>
    </source>
</evidence>
<evidence type="ECO:0000313" key="3">
    <source>
        <dbReference type="Proteomes" id="UP000000844"/>
    </source>
</evidence>
<feature type="transmembrane region" description="Helical" evidence="1">
    <location>
        <begin position="90"/>
        <end position="110"/>
    </location>
</feature>
<evidence type="ECO:0000256" key="1">
    <source>
        <dbReference type="SAM" id="Phobius"/>
    </source>
</evidence>
<keyword evidence="3" id="KW-1185">Reference proteome</keyword>
<protein>
    <submittedName>
        <fullName evidence="2">Uncharacterized protein</fullName>
    </submittedName>
</protein>
<keyword evidence="1" id="KW-1133">Transmembrane helix</keyword>
<dbReference type="HOGENOM" id="CLU_2025322_0_0_11"/>
<keyword evidence="1" id="KW-0812">Transmembrane</keyword>
<dbReference type="Proteomes" id="UP000000844">
    <property type="component" value="Chromosome"/>
</dbReference>
<feature type="transmembrane region" description="Helical" evidence="1">
    <location>
        <begin position="65"/>
        <end position="84"/>
    </location>
</feature>
<reference evidence="2 3" key="1">
    <citation type="journal article" date="2009" name="Stand. Genomic Sci.">
        <title>Complete genome sequence of Stackebrandtia nassauensis type strain (LLR-40K-21).</title>
        <authorList>
            <person name="Munk C."/>
            <person name="Lapidus A."/>
            <person name="Copeland A."/>
            <person name="Jando M."/>
            <person name="Mayilraj S."/>
            <person name="Glavina Del Rio T."/>
            <person name="Nolan M."/>
            <person name="Chen F."/>
            <person name="Lucas S."/>
            <person name="Tice H."/>
            <person name="Cheng J.F."/>
            <person name="Han C."/>
            <person name="Detter J.C."/>
            <person name="Bruce D."/>
            <person name="Goodwin L."/>
            <person name="Chain P."/>
            <person name="Pitluck S."/>
            <person name="Goker M."/>
            <person name="Ovchinikova G."/>
            <person name="Pati A."/>
            <person name="Ivanova N."/>
            <person name="Mavromatis K."/>
            <person name="Chen A."/>
            <person name="Palaniappan K."/>
            <person name="Land M."/>
            <person name="Hauser L."/>
            <person name="Chang Y.J."/>
            <person name="Jeffries C.D."/>
            <person name="Bristow J."/>
            <person name="Eisen J.A."/>
            <person name="Markowitz V."/>
            <person name="Hugenholtz P."/>
            <person name="Kyrpides N.C."/>
            <person name="Klenk H.P."/>
        </authorList>
    </citation>
    <scope>NUCLEOTIDE SEQUENCE [LARGE SCALE GENOMIC DNA]</scope>
    <source>
        <strain evidence="3">DSM 44728 / CIP 108903 / NRRL B-16338 / NBRC 102104 / LLR-40K-21</strain>
    </source>
</reference>
<feature type="transmembrane region" description="Helical" evidence="1">
    <location>
        <begin position="35"/>
        <end position="58"/>
    </location>
</feature>